<dbReference type="SUPFAM" id="SSF51735">
    <property type="entry name" value="NAD(P)-binding Rossmann-fold domains"/>
    <property type="match status" value="1"/>
</dbReference>
<reference evidence="6" key="1">
    <citation type="submission" date="2020-11" db="EMBL/GenBank/DDBJ databases">
        <authorList>
            <person name="Tran Van P."/>
        </authorList>
    </citation>
    <scope>NUCLEOTIDE SEQUENCE</scope>
</reference>
<sequence>MDTESVDHGTTDEGRRGEIYQLVDVGQGVSLAWSDFLVMGRGERALDRLRRGNWGVGGERGLNPPLHSRPLSLALHSTRLKTSMFPQGGRSELPVTHSPSSPNQDLSPINTTVERRFLVNKECLVENLHQDSLIAQRVTYDSVTAAGGLLNMTISKQMIHAVRNPSGIRKEALEKKKKIEVDLTINTSDVKNKLSGEKTVTKKCKCLLDLRKKDKSRTDDNHIISDHGKAYAEELAMRGMNIALIGHTSHYLDEIAAELEQSYHIETIVIEVDFSKGSSVYDLISQAITNLDIGILVNDYVMVRHIVKKSQKSNSVMQG</sequence>
<comment type="subcellular location">
    <subcellularLocation>
        <location evidence="1">Mitochondrion</location>
    </subcellularLocation>
</comment>
<keyword evidence="2" id="KW-0521">NADP</keyword>
<comment type="similarity">
    <text evidence="4">Belongs to the short-chain dehydrogenases/reductases (SDR) family. 17-beta-HSD 3 subfamily.</text>
</comment>
<evidence type="ECO:0000256" key="2">
    <source>
        <dbReference type="ARBA" id="ARBA00022857"/>
    </source>
</evidence>
<dbReference type="PANTHER" id="PTHR44889">
    <property type="entry name" value="INACTIVE HYDROXYSTEROID DEHYDROGENASE-LIKE PROTEIN 1"/>
    <property type="match status" value="1"/>
</dbReference>
<dbReference type="PANTHER" id="PTHR44889:SF1">
    <property type="entry name" value="INACTIVE HYDROXYSTEROID DEHYDROGENASE-LIKE PROTEIN 1"/>
    <property type="match status" value="1"/>
</dbReference>
<keyword evidence="3" id="KW-0496">Mitochondrion</keyword>
<dbReference type="EMBL" id="OC316714">
    <property type="protein sequence ID" value="CAD7393438.1"/>
    <property type="molecule type" value="Genomic_DNA"/>
</dbReference>
<feature type="compositionally biased region" description="Polar residues" evidence="5">
    <location>
        <begin position="97"/>
        <end position="108"/>
    </location>
</feature>
<name>A0A7R9CF02_TIMCR</name>
<dbReference type="Gene3D" id="3.40.50.720">
    <property type="entry name" value="NAD(P)-binding Rossmann-like Domain"/>
    <property type="match status" value="1"/>
</dbReference>
<dbReference type="InterPro" id="IPR052149">
    <property type="entry name" value="17-beta-HSD3-like"/>
</dbReference>
<evidence type="ECO:0000313" key="6">
    <source>
        <dbReference type="EMBL" id="CAD7393438.1"/>
    </source>
</evidence>
<evidence type="ECO:0000256" key="4">
    <source>
        <dbReference type="ARBA" id="ARBA00038261"/>
    </source>
</evidence>
<accession>A0A7R9CF02</accession>
<dbReference type="AlphaFoldDB" id="A0A7R9CF02"/>
<organism evidence="6">
    <name type="scientific">Timema cristinae</name>
    <name type="common">Walking stick</name>
    <dbReference type="NCBI Taxonomy" id="61476"/>
    <lineage>
        <taxon>Eukaryota</taxon>
        <taxon>Metazoa</taxon>
        <taxon>Ecdysozoa</taxon>
        <taxon>Arthropoda</taxon>
        <taxon>Hexapoda</taxon>
        <taxon>Insecta</taxon>
        <taxon>Pterygota</taxon>
        <taxon>Neoptera</taxon>
        <taxon>Polyneoptera</taxon>
        <taxon>Phasmatodea</taxon>
        <taxon>Timematodea</taxon>
        <taxon>Timematoidea</taxon>
        <taxon>Timematidae</taxon>
        <taxon>Timema</taxon>
    </lineage>
</organism>
<evidence type="ECO:0000256" key="3">
    <source>
        <dbReference type="ARBA" id="ARBA00023128"/>
    </source>
</evidence>
<dbReference type="GO" id="GO:0005739">
    <property type="term" value="C:mitochondrion"/>
    <property type="evidence" value="ECO:0007669"/>
    <property type="project" value="UniProtKB-SubCell"/>
</dbReference>
<feature type="region of interest" description="Disordered" evidence="5">
    <location>
        <begin position="86"/>
        <end position="108"/>
    </location>
</feature>
<dbReference type="InterPro" id="IPR036291">
    <property type="entry name" value="NAD(P)-bd_dom_sf"/>
</dbReference>
<protein>
    <submittedName>
        <fullName evidence="6">Uncharacterized protein</fullName>
    </submittedName>
</protein>
<evidence type="ECO:0000256" key="5">
    <source>
        <dbReference type="SAM" id="MobiDB-lite"/>
    </source>
</evidence>
<gene>
    <name evidence="6" type="ORF">TCEB3V08_LOCUS1407</name>
</gene>
<proteinExistence type="inferred from homology"/>
<evidence type="ECO:0000256" key="1">
    <source>
        <dbReference type="ARBA" id="ARBA00004173"/>
    </source>
</evidence>